<gene>
    <name evidence="2" type="ORF">NEMBOFW57_005641</name>
</gene>
<reference evidence="2" key="1">
    <citation type="submission" date="2023-02" db="EMBL/GenBank/DDBJ databases">
        <authorList>
            <person name="Palmer J.M."/>
        </authorList>
    </citation>
    <scope>NUCLEOTIDE SEQUENCE</scope>
    <source>
        <strain evidence="2">FW57</strain>
    </source>
</reference>
<dbReference type="InterPro" id="IPR010730">
    <property type="entry name" value="HET"/>
</dbReference>
<dbReference type="PANTHER" id="PTHR33112">
    <property type="entry name" value="DOMAIN PROTEIN, PUTATIVE-RELATED"/>
    <property type="match status" value="1"/>
</dbReference>
<dbReference type="EMBL" id="JAHCVI010000002">
    <property type="protein sequence ID" value="KAG7289275.1"/>
    <property type="molecule type" value="Genomic_DNA"/>
</dbReference>
<dbReference type="PANTHER" id="PTHR33112:SF8">
    <property type="entry name" value="HETEROKARYON INCOMPATIBILITY DOMAIN-CONTAINING PROTEIN"/>
    <property type="match status" value="1"/>
</dbReference>
<dbReference type="AlphaFoldDB" id="A0AAD4I0H0"/>
<protein>
    <recommendedName>
        <fullName evidence="1">Heterokaryon incompatibility domain-containing protein</fullName>
    </recommendedName>
</protein>
<dbReference type="Proteomes" id="UP001197093">
    <property type="component" value="Unassembled WGS sequence"/>
</dbReference>
<evidence type="ECO:0000313" key="2">
    <source>
        <dbReference type="EMBL" id="KAG7289275.1"/>
    </source>
</evidence>
<comment type="caution">
    <text evidence="2">The sequence shown here is derived from an EMBL/GenBank/DDBJ whole genome shotgun (WGS) entry which is preliminary data.</text>
</comment>
<organism evidence="2 3">
    <name type="scientific">Staphylotrichum longicolle</name>
    <dbReference type="NCBI Taxonomy" id="669026"/>
    <lineage>
        <taxon>Eukaryota</taxon>
        <taxon>Fungi</taxon>
        <taxon>Dikarya</taxon>
        <taxon>Ascomycota</taxon>
        <taxon>Pezizomycotina</taxon>
        <taxon>Sordariomycetes</taxon>
        <taxon>Sordariomycetidae</taxon>
        <taxon>Sordariales</taxon>
        <taxon>Chaetomiaceae</taxon>
        <taxon>Staphylotrichum</taxon>
    </lineage>
</organism>
<evidence type="ECO:0000259" key="1">
    <source>
        <dbReference type="Pfam" id="PF06985"/>
    </source>
</evidence>
<feature type="domain" description="Heterokaryon incompatibility" evidence="1">
    <location>
        <begin position="297"/>
        <end position="500"/>
    </location>
</feature>
<sequence>MTHFLSPEFAKQRDFRNRWYPDPLAVDISNPKCEYCEAIEFDKLPGEEEAAVPHQPSYAALKRSAERCALCTLLCDAIIEVRKSIDTRNRLGTRGGATEFDPEVIMPNGTKVMGHFQMGAYHRGVTDGAFLLQPDPPDPARPGFAFANDESVRPWLFGNWWRSRSGSGPLQLVGLGVRLGTGPHLLEAEGNHIISQYDSGERKPNAFFWGTFLRIRAEDAEAAIAKVVPGRLRATDYDSDFSFARLKGWLRACNMQHGASCRSWSLLNAPLPTRVLDIAKTSDCIWLVEPGQQKGRYMALSHRWGGKDVIKTTVATLGARKAGIPIHDLPRTFADAVTICRRLGVRYLWIDSLCIIQDSREDWEREAARMADVYANSYLTIAASSSPDSRGGCFPSWAERSQTPYLSPETRSIGMPFIGNAAPVRNTAGNQRSTSWLAARQYVYLNSSWEGQSSRLIIHGEWIPSSTRRAPRRFYVGNFGRRLDPVQDETLNSRGWTLQERLLSPRTIHYSADQMYWECERDFLGEDGSVFDPSVFSLNAVLERQRLPQPEHGFASHNFVSLIEGFSTRMERPEGRWRGGWLGHVQAYSRRHLTHAGDKLPALSGLAALVAARTGDEYYAGLWRAHVLEDLCWRAYESDETWEGLETGDSADMGWAYAKKGGIVPRLGTKICSVSVAVPSRAPSWSWAKLDGFVRFVPLDFTRIRAAFVSCKVEVDGVNRFGSVKGGRMTLSGPLVKMNKAAPNTTPGSSDALGLGVLSEICLSDGVSLGDAFFDTQPCFPCHALFLDSSNALVLKETGRGAGEFTRVGIATFRRTARQRADNPLPGMEMVENTIIKLSESCVPMAPWGPITENAVRTTVTIV</sequence>
<keyword evidence="3" id="KW-1185">Reference proteome</keyword>
<evidence type="ECO:0000313" key="3">
    <source>
        <dbReference type="Proteomes" id="UP001197093"/>
    </source>
</evidence>
<name>A0AAD4I0H0_9PEZI</name>
<proteinExistence type="predicted"/>
<accession>A0AAD4I0H0</accession>
<dbReference type="Pfam" id="PF06985">
    <property type="entry name" value="HET"/>
    <property type="match status" value="1"/>
</dbReference>